<comment type="caution">
    <text evidence="1">The sequence shown here is derived from an EMBL/GenBank/DDBJ whole genome shotgun (WGS) entry which is preliminary data.</text>
</comment>
<keyword evidence="2" id="KW-1185">Reference proteome</keyword>
<reference evidence="1 2" key="1">
    <citation type="submission" date="2020-04" db="EMBL/GenBank/DDBJ databases">
        <title>Draft genome of Pyxidicoccus fallax type strain.</title>
        <authorList>
            <person name="Whitworth D.E."/>
        </authorList>
    </citation>
    <scope>NUCLEOTIDE SEQUENCE [LARGE SCALE GENOMIC DNA]</scope>
    <source>
        <strain evidence="1 2">DSM 14698</strain>
    </source>
</reference>
<proteinExistence type="predicted"/>
<evidence type="ECO:0000313" key="2">
    <source>
        <dbReference type="Proteomes" id="UP000518300"/>
    </source>
</evidence>
<organism evidence="1 2">
    <name type="scientific">Pyxidicoccus fallax</name>
    <dbReference type="NCBI Taxonomy" id="394095"/>
    <lineage>
        <taxon>Bacteria</taxon>
        <taxon>Pseudomonadati</taxon>
        <taxon>Myxococcota</taxon>
        <taxon>Myxococcia</taxon>
        <taxon>Myxococcales</taxon>
        <taxon>Cystobacterineae</taxon>
        <taxon>Myxococcaceae</taxon>
        <taxon>Pyxidicoccus</taxon>
    </lineage>
</organism>
<dbReference type="Proteomes" id="UP000518300">
    <property type="component" value="Unassembled WGS sequence"/>
</dbReference>
<evidence type="ECO:0000313" key="1">
    <source>
        <dbReference type="EMBL" id="NMO16158.1"/>
    </source>
</evidence>
<protein>
    <submittedName>
        <fullName evidence="1">Uncharacterized protein</fullName>
    </submittedName>
</protein>
<dbReference type="AlphaFoldDB" id="A0A848LHM8"/>
<accession>A0A848LHM8</accession>
<gene>
    <name evidence="1" type="ORF">HG543_15050</name>
</gene>
<sequence length="126" mass="14692">MQDDMERWQTQFNQWLASVARSRKMRGAVRERIAGIEHDIGTELDKAQDYRRRLPFWKGDIGETERLQKELARAASRIEDLVKEHAVLEGILDRRSARLWRWGQILGATLFGAIATQAVRRWFGGN</sequence>
<dbReference type="EMBL" id="JABBJJ010000057">
    <property type="protein sequence ID" value="NMO16158.1"/>
    <property type="molecule type" value="Genomic_DNA"/>
</dbReference>
<name>A0A848LHM8_9BACT</name>
<dbReference type="RefSeq" id="WP_169345448.1">
    <property type="nucleotide sequence ID" value="NZ_JABBJJ010000057.1"/>
</dbReference>